<dbReference type="RefSeq" id="WP_097546884.1">
    <property type="nucleotide sequence ID" value="NZ_NQUZ01000014.1"/>
</dbReference>
<proteinExistence type="predicted"/>
<reference evidence="3" key="2">
    <citation type="submission" date="2019-02" db="EMBL/GenBank/DDBJ databases">
        <authorList>
            <consortium name="NCBI Pathogen Detection Project"/>
        </authorList>
    </citation>
    <scope>NUCLEOTIDE SEQUENCE</scope>
    <source>
        <strain evidence="3">ILBSalm5410231</strain>
    </source>
</reference>
<comment type="caution">
    <text evidence="3">The sequence shown here is derived from an EMBL/GenBank/DDBJ whole genome shotgun (WGS) entry which is preliminary data.</text>
</comment>
<dbReference type="InterPro" id="IPR000792">
    <property type="entry name" value="Tscrpt_reg_LuxR_C"/>
</dbReference>
<gene>
    <name evidence="3" type="ORF">GJE69_23125</name>
</gene>
<dbReference type="SUPFAM" id="SSF46894">
    <property type="entry name" value="C-terminal effector domain of the bipartite response regulators"/>
    <property type="match status" value="1"/>
</dbReference>
<keyword evidence="1 3" id="KW-0238">DNA-binding</keyword>
<evidence type="ECO:0000313" key="3">
    <source>
        <dbReference type="EMBL" id="HAB2498245.1"/>
    </source>
</evidence>
<dbReference type="GO" id="GO:0016987">
    <property type="term" value="F:sigma factor activity"/>
    <property type="evidence" value="ECO:0007669"/>
    <property type="project" value="InterPro"/>
</dbReference>
<sequence>MTEHDAICISALHQIFSDEEHLSEQQKDIILMYAYGYTLNEIADFKGLKPATVRKYLDSVRSELGGVSLAGIRTLVLIRTNALLVSSLSSSSLSRSSERGSL</sequence>
<dbReference type="EMBL" id="DAAGCU010000024">
    <property type="protein sequence ID" value="HAB2498245.1"/>
    <property type="molecule type" value="Genomic_DNA"/>
</dbReference>
<accession>A0A6X9FDP5</accession>
<organism evidence="3">
    <name type="scientific">Salmonella enteritidis</name>
    <dbReference type="NCBI Taxonomy" id="149539"/>
    <lineage>
        <taxon>Bacteria</taxon>
        <taxon>Pseudomonadati</taxon>
        <taxon>Pseudomonadota</taxon>
        <taxon>Gammaproteobacteria</taxon>
        <taxon>Enterobacterales</taxon>
        <taxon>Enterobacteriaceae</taxon>
        <taxon>Salmonella</taxon>
    </lineage>
</organism>
<dbReference type="AlphaFoldDB" id="A0A6X9FDP5"/>
<evidence type="ECO:0000256" key="1">
    <source>
        <dbReference type="ARBA" id="ARBA00023125"/>
    </source>
</evidence>
<dbReference type="InterPro" id="IPR036388">
    <property type="entry name" value="WH-like_DNA-bd_sf"/>
</dbReference>
<dbReference type="InterPro" id="IPR013249">
    <property type="entry name" value="RNA_pol_sigma70_r4_t2"/>
</dbReference>
<dbReference type="Pfam" id="PF08281">
    <property type="entry name" value="Sigma70_r4_2"/>
    <property type="match status" value="1"/>
</dbReference>
<feature type="domain" description="HTH luxR-type" evidence="2">
    <location>
        <begin position="19"/>
        <end position="76"/>
    </location>
</feature>
<dbReference type="SMART" id="SM00421">
    <property type="entry name" value="HTH_LUXR"/>
    <property type="match status" value="1"/>
</dbReference>
<evidence type="ECO:0000259" key="2">
    <source>
        <dbReference type="SMART" id="SM00421"/>
    </source>
</evidence>
<dbReference type="GO" id="GO:0006352">
    <property type="term" value="P:DNA-templated transcription initiation"/>
    <property type="evidence" value="ECO:0007669"/>
    <property type="project" value="InterPro"/>
</dbReference>
<dbReference type="GO" id="GO:0003677">
    <property type="term" value="F:DNA binding"/>
    <property type="evidence" value="ECO:0007669"/>
    <property type="project" value="UniProtKB-KW"/>
</dbReference>
<dbReference type="InterPro" id="IPR016032">
    <property type="entry name" value="Sig_transdc_resp-reg_C-effctor"/>
</dbReference>
<name>A0A6X9FDP5_SALEN</name>
<reference evidence="3" key="1">
    <citation type="journal article" date="2018" name="Genome Biol.">
        <title>SKESA: strategic k-mer extension for scrupulous assemblies.</title>
        <authorList>
            <person name="Souvorov A."/>
            <person name="Agarwala R."/>
            <person name="Lipman D.J."/>
        </authorList>
    </citation>
    <scope>NUCLEOTIDE SEQUENCE</scope>
    <source>
        <strain evidence="3">ILBSalm5410231</strain>
    </source>
</reference>
<protein>
    <submittedName>
        <fullName evidence="3">DNA-binding response regulator</fullName>
    </submittedName>
</protein>
<dbReference type="Gene3D" id="1.10.10.10">
    <property type="entry name" value="Winged helix-like DNA-binding domain superfamily/Winged helix DNA-binding domain"/>
    <property type="match status" value="1"/>
</dbReference>